<keyword evidence="5" id="KW-0560">Oxidoreductase</keyword>
<sequence length="141" mass="15538">MTNAHGSFIVEGKARRKKKAVVFEEKGKFAFAERSVPKLVKEMDAIVRIALASACSSGLYIKHGSIPRAKEGVIVGHEMAGVVEAVGTGVKRKNGKIWTKTPVGIPCGRFLPFTDFSSFLHTAFTLRLHNKTRSRKEQQQV</sequence>
<keyword evidence="8" id="KW-1185">Reference proteome</keyword>
<dbReference type="InterPro" id="IPR002328">
    <property type="entry name" value="ADH_Zn_CS"/>
</dbReference>
<evidence type="ECO:0000256" key="4">
    <source>
        <dbReference type="ARBA" id="ARBA00022833"/>
    </source>
</evidence>
<dbReference type="InterPro" id="IPR011032">
    <property type="entry name" value="GroES-like_sf"/>
</dbReference>
<evidence type="ECO:0000256" key="2">
    <source>
        <dbReference type="ARBA" id="ARBA00008072"/>
    </source>
</evidence>
<dbReference type="InterPro" id="IPR013154">
    <property type="entry name" value="ADH-like_N"/>
</dbReference>
<dbReference type="SUPFAM" id="SSF50129">
    <property type="entry name" value="GroES-like"/>
    <property type="match status" value="1"/>
</dbReference>
<feature type="domain" description="Alcohol dehydrogenase-like N-terminal" evidence="6">
    <location>
        <begin position="43"/>
        <end position="92"/>
    </location>
</feature>
<dbReference type="Gene3D" id="3.90.180.10">
    <property type="entry name" value="Medium-chain alcohol dehydrogenases, catalytic domain"/>
    <property type="match status" value="1"/>
</dbReference>
<dbReference type="Pfam" id="PF08240">
    <property type="entry name" value="ADH_N"/>
    <property type="match status" value="1"/>
</dbReference>
<comment type="similarity">
    <text evidence="2">Belongs to the zinc-containing alcohol dehydrogenase family.</text>
</comment>
<name>A0ABR7EHR3_9FIRM</name>
<evidence type="ECO:0000256" key="3">
    <source>
        <dbReference type="ARBA" id="ARBA00022723"/>
    </source>
</evidence>
<proteinExistence type="inferred from homology"/>
<dbReference type="Proteomes" id="UP000606889">
    <property type="component" value="Unassembled WGS sequence"/>
</dbReference>
<evidence type="ECO:0000259" key="6">
    <source>
        <dbReference type="Pfam" id="PF08240"/>
    </source>
</evidence>
<reference evidence="7 8" key="1">
    <citation type="submission" date="2020-08" db="EMBL/GenBank/DDBJ databases">
        <title>Genome public.</title>
        <authorList>
            <person name="Liu C."/>
            <person name="Sun Q."/>
        </authorList>
    </citation>
    <scope>NUCLEOTIDE SEQUENCE [LARGE SCALE GENOMIC DNA]</scope>
    <source>
        <strain evidence="7 8">NSJ-35</strain>
    </source>
</reference>
<organism evidence="7 8">
    <name type="scientific">Christensenella tenuis</name>
    <dbReference type="NCBI Taxonomy" id="2763033"/>
    <lineage>
        <taxon>Bacteria</taxon>
        <taxon>Bacillati</taxon>
        <taxon>Bacillota</taxon>
        <taxon>Clostridia</taxon>
        <taxon>Christensenellales</taxon>
        <taxon>Christensenellaceae</taxon>
        <taxon>Christensenella</taxon>
    </lineage>
</organism>
<evidence type="ECO:0000313" key="8">
    <source>
        <dbReference type="Proteomes" id="UP000606889"/>
    </source>
</evidence>
<evidence type="ECO:0000313" key="7">
    <source>
        <dbReference type="EMBL" id="MBC5648664.1"/>
    </source>
</evidence>
<dbReference type="PANTHER" id="PTHR42813:SF4">
    <property type="entry name" value="NADP-DEPENDENT ISOPROPANOL DEHYDROGENASE"/>
    <property type="match status" value="1"/>
</dbReference>
<dbReference type="PROSITE" id="PS00059">
    <property type="entry name" value="ADH_ZINC"/>
    <property type="match status" value="1"/>
</dbReference>
<evidence type="ECO:0000256" key="5">
    <source>
        <dbReference type="ARBA" id="ARBA00023002"/>
    </source>
</evidence>
<gene>
    <name evidence="7" type="ORF">H8S18_09975</name>
</gene>
<dbReference type="PANTHER" id="PTHR42813">
    <property type="entry name" value="ZINC-TYPE ALCOHOL DEHYDROGENASE-LIKE"/>
    <property type="match status" value="1"/>
</dbReference>
<keyword evidence="3" id="KW-0479">Metal-binding</keyword>
<protein>
    <submittedName>
        <fullName evidence="7">Alcohol dehydrogenase catalytic domain-containing protein</fullName>
    </submittedName>
</protein>
<accession>A0ABR7EHR3</accession>
<comment type="caution">
    <text evidence="7">The sequence shown here is derived from an EMBL/GenBank/DDBJ whole genome shotgun (WGS) entry which is preliminary data.</text>
</comment>
<comment type="cofactor">
    <cofactor evidence="1">
        <name>Zn(2+)</name>
        <dbReference type="ChEBI" id="CHEBI:29105"/>
    </cofactor>
</comment>
<keyword evidence="4" id="KW-0862">Zinc</keyword>
<evidence type="ECO:0000256" key="1">
    <source>
        <dbReference type="ARBA" id="ARBA00001947"/>
    </source>
</evidence>
<dbReference type="EMBL" id="JACOON010000005">
    <property type="protein sequence ID" value="MBC5648664.1"/>
    <property type="molecule type" value="Genomic_DNA"/>
</dbReference>